<accession>A0ABS7MHR5</accession>
<evidence type="ECO:0000313" key="2">
    <source>
        <dbReference type="EMBL" id="MBY4796899.1"/>
    </source>
</evidence>
<gene>
    <name evidence="2" type="ORF">K6V98_00765</name>
</gene>
<dbReference type="Pfam" id="PF13338">
    <property type="entry name" value="AbiEi_4"/>
    <property type="match status" value="1"/>
</dbReference>
<name>A0ABS7MHR5_9ACTN</name>
<evidence type="ECO:0000259" key="1">
    <source>
        <dbReference type="Pfam" id="PF13338"/>
    </source>
</evidence>
<proteinExistence type="predicted"/>
<dbReference type="Proteomes" id="UP000700908">
    <property type="component" value="Unassembled WGS sequence"/>
</dbReference>
<comment type="caution">
    <text evidence="2">The sequence shown here is derived from an EMBL/GenBank/DDBJ whole genome shotgun (WGS) entry which is preliminary data.</text>
</comment>
<reference evidence="2 3" key="1">
    <citation type="submission" date="2021-08" db="EMBL/GenBank/DDBJ databases">
        <title>Collinsella faecalis sp. nov. isolated from swine faeces.</title>
        <authorList>
            <person name="Oh B.S."/>
            <person name="Lee J.H."/>
        </authorList>
    </citation>
    <scope>NUCLEOTIDE SEQUENCE [LARGE SCALE GENOMIC DNA]</scope>
    <source>
        <strain evidence="2 3">AGMB00827</strain>
    </source>
</reference>
<keyword evidence="3" id="KW-1185">Reference proteome</keyword>
<protein>
    <submittedName>
        <fullName evidence="2">Type IV toxin-antitoxin system AbiEi family antitoxin domain-containing protein</fullName>
    </submittedName>
</protein>
<feature type="domain" description="AbiEi antitoxin N-terminal" evidence="1">
    <location>
        <begin position="9"/>
        <end position="54"/>
    </location>
</feature>
<dbReference type="EMBL" id="JAIMFO010000004">
    <property type="protein sequence ID" value="MBY4796899.1"/>
    <property type="molecule type" value="Genomic_DNA"/>
</dbReference>
<dbReference type="InterPro" id="IPR025159">
    <property type="entry name" value="AbiEi_N"/>
</dbReference>
<evidence type="ECO:0000313" key="3">
    <source>
        <dbReference type="Proteomes" id="UP000700908"/>
    </source>
</evidence>
<organism evidence="2 3">
    <name type="scientific">Collinsella ureilytica</name>
    <dbReference type="NCBI Taxonomy" id="2869515"/>
    <lineage>
        <taxon>Bacteria</taxon>
        <taxon>Bacillati</taxon>
        <taxon>Actinomycetota</taxon>
        <taxon>Coriobacteriia</taxon>
        <taxon>Coriobacteriales</taxon>
        <taxon>Coriobacteriaceae</taxon>
        <taxon>Collinsella</taxon>
    </lineage>
</organism>
<sequence>MRILEDIRLLNDIASSQKGLFTTAQAKQTGIERYTLSRLEKSGNIERLAHGVYRMGGSPSSREEEVFAVWLSLNPTRQPGSPFDSNSPIVMGSTAAWLLELGEIGPTPYEFCTKDRRQTQRPHMRLRKRCVKQQDIMLVSGLPTTTPERTVIDLIDVGEDLSLISNVLCDALSQGKIHDETKLIKEVNKRAPRRGHTTSQSLFEILLKEGGRWSSKMHCSHCGAS</sequence>
<dbReference type="RefSeq" id="WP_222198622.1">
    <property type="nucleotide sequence ID" value="NZ_JAIMFO010000004.1"/>
</dbReference>